<comment type="caution">
    <text evidence="6">The sequence shown here is derived from an EMBL/GenBank/DDBJ whole genome shotgun (WGS) entry which is preliminary data.</text>
</comment>
<dbReference type="InterPro" id="IPR036388">
    <property type="entry name" value="WH-like_DNA-bd_sf"/>
</dbReference>
<dbReference type="PATRIC" id="fig|33051.3.peg.819"/>
<keyword evidence="4" id="KW-0804">Transcription</keyword>
<name>A0A147HSV8_9SPHN</name>
<dbReference type="RefSeq" id="WP_193751769.1">
    <property type="nucleotide sequence ID" value="NZ_LDTD01000141.1"/>
</dbReference>
<dbReference type="SUPFAM" id="SSF53850">
    <property type="entry name" value="Periplasmic binding protein-like II"/>
    <property type="match status" value="1"/>
</dbReference>
<dbReference type="Pfam" id="PF03466">
    <property type="entry name" value="LysR_substrate"/>
    <property type="match status" value="1"/>
</dbReference>
<evidence type="ECO:0000313" key="7">
    <source>
        <dbReference type="Proteomes" id="UP000072867"/>
    </source>
</evidence>
<comment type="similarity">
    <text evidence="1">Belongs to the LysR transcriptional regulatory family.</text>
</comment>
<dbReference type="AlphaFoldDB" id="A0A147HSV8"/>
<feature type="domain" description="HTH lysR-type" evidence="5">
    <location>
        <begin position="10"/>
        <end position="62"/>
    </location>
</feature>
<dbReference type="FunFam" id="1.10.10.10:FF:000001">
    <property type="entry name" value="LysR family transcriptional regulator"/>
    <property type="match status" value="1"/>
</dbReference>
<dbReference type="Gene3D" id="1.10.10.10">
    <property type="entry name" value="Winged helix-like DNA-binding domain superfamily/Winged helix DNA-binding domain"/>
    <property type="match status" value="1"/>
</dbReference>
<dbReference type="InterPro" id="IPR036390">
    <property type="entry name" value="WH_DNA-bd_sf"/>
</dbReference>
<evidence type="ECO:0000256" key="4">
    <source>
        <dbReference type="ARBA" id="ARBA00023163"/>
    </source>
</evidence>
<dbReference type="Pfam" id="PF00126">
    <property type="entry name" value="HTH_1"/>
    <property type="match status" value="1"/>
</dbReference>
<evidence type="ECO:0000256" key="2">
    <source>
        <dbReference type="ARBA" id="ARBA00023015"/>
    </source>
</evidence>
<sequence length="301" mass="33414">MDELADTSTLRAFVAIAEAQSFSQGAKRNGLTRSAASKAVARLEDLLGVRLLHRTTRHVSLTDEGQTFYERAARVLGDLAEAQMAVSHQGGLRGVLRLTAPEAFGRQIVLPLLQLFLAQWPELSAETNFTDRAIDIVEEGYDLALRFGEPPARSDLIGRVMARMVGQLCASPAYLAGYPYPARIEDIDCHRHLLSGTRDRPREWTLYKDTGLAHTVRPNPILLCDNAGALRDAALAGLGITCLPMFLIDDDVREGRLQVLFPDYATAEFPLTILYPSRRQLSRKVRLFIDHLAEHVQRGLT</sequence>
<accession>A0A147HSV8</accession>
<organism evidence="6 7">
    <name type="scientific">Sphingomonas sanguinis</name>
    <dbReference type="NCBI Taxonomy" id="33051"/>
    <lineage>
        <taxon>Bacteria</taxon>
        <taxon>Pseudomonadati</taxon>
        <taxon>Pseudomonadota</taxon>
        <taxon>Alphaproteobacteria</taxon>
        <taxon>Sphingomonadales</taxon>
        <taxon>Sphingomonadaceae</taxon>
        <taxon>Sphingomonas</taxon>
    </lineage>
</organism>
<dbReference type="PROSITE" id="PS50931">
    <property type="entry name" value="HTH_LYSR"/>
    <property type="match status" value="1"/>
</dbReference>
<dbReference type="EMBL" id="LDTD01000141">
    <property type="protein sequence ID" value="KTT67923.1"/>
    <property type="molecule type" value="Genomic_DNA"/>
</dbReference>
<dbReference type="InterPro" id="IPR000847">
    <property type="entry name" value="LysR_HTH_N"/>
</dbReference>
<dbReference type="Proteomes" id="UP000072867">
    <property type="component" value="Unassembled WGS sequence"/>
</dbReference>
<evidence type="ECO:0000256" key="1">
    <source>
        <dbReference type="ARBA" id="ARBA00009437"/>
    </source>
</evidence>
<evidence type="ECO:0000259" key="5">
    <source>
        <dbReference type="PROSITE" id="PS50931"/>
    </source>
</evidence>
<evidence type="ECO:0000313" key="6">
    <source>
        <dbReference type="EMBL" id="KTT67923.1"/>
    </source>
</evidence>
<dbReference type="PANTHER" id="PTHR30537">
    <property type="entry name" value="HTH-TYPE TRANSCRIPTIONAL REGULATOR"/>
    <property type="match status" value="1"/>
</dbReference>
<dbReference type="SUPFAM" id="SSF46785">
    <property type="entry name" value="Winged helix' DNA-binding domain"/>
    <property type="match status" value="1"/>
</dbReference>
<dbReference type="CDD" id="cd08422">
    <property type="entry name" value="PBP2_CrgA_like"/>
    <property type="match status" value="1"/>
</dbReference>
<dbReference type="InterPro" id="IPR058163">
    <property type="entry name" value="LysR-type_TF_proteobact-type"/>
</dbReference>
<keyword evidence="2" id="KW-0805">Transcription regulation</keyword>
<dbReference type="GO" id="GO:0006351">
    <property type="term" value="P:DNA-templated transcription"/>
    <property type="evidence" value="ECO:0007669"/>
    <property type="project" value="TreeGrafter"/>
</dbReference>
<dbReference type="InterPro" id="IPR005119">
    <property type="entry name" value="LysR_subst-bd"/>
</dbReference>
<gene>
    <name evidence="6" type="ORF">NS319_16385</name>
</gene>
<evidence type="ECO:0000256" key="3">
    <source>
        <dbReference type="ARBA" id="ARBA00023125"/>
    </source>
</evidence>
<protein>
    <recommendedName>
        <fullName evidence="5">HTH lysR-type domain-containing protein</fullName>
    </recommendedName>
</protein>
<proteinExistence type="inferred from homology"/>
<dbReference type="Gene3D" id="3.40.190.290">
    <property type="match status" value="1"/>
</dbReference>
<reference evidence="6 7" key="1">
    <citation type="journal article" date="2016" name="Front. Microbiol.">
        <title>Genomic Resource of Rice Seed Associated Bacteria.</title>
        <authorList>
            <person name="Midha S."/>
            <person name="Bansal K."/>
            <person name="Sharma S."/>
            <person name="Kumar N."/>
            <person name="Patil P.P."/>
            <person name="Chaudhry V."/>
            <person name="Patil P.B."/>
        </authorList>
    </citation>
    <scope>NUCLEOTIDE SEQUENCE [LARGE SCALE GENOMIC DNA]</scope>
    <source>
        <strain evidence="6 7">NS319</strain>
    </source>
</reference>
<dbReference type="GO" id="GO:0003700">
    <property type="term" value="F:DNA-binding transcription factor activity"/>
    <property type="evidence" value="ECO:0007669"/>
    <property type="project" value="InterPro"/>
</dbReference>
<keyword evidence="3" id="KW-0238">DNA-binding</keyword>
<dbReference type="PANTHER" id="PTHR30537:SF21">
    <property type="entry name" value="HTH-TYPE TRANSCRIPTIONAL REGULATOR SINR-RELATED"/>
    <property type="match status" value="1"/>
</dbReference>
<dbReference type="GO" id="GO:0043565">
    <property type="term" value="F:sequence-specific DNA binding"/>
    <property type="evidence" value="ECO:0007669"/>
    <property type="project" value="TreeGrafter"/>
</dbReference>